<dbReference type="EMBL" id="JBIGIB010000001">
    <property type="protein sequence ID" value="MFG6465318.1"/>
    <property type="molecule type" value="Genomic_DNA"/>
</dbReference>
<accession>A0ABW7GTS2</accession>
<protein>
    <submittedName>
        <fullName evidence="1">Chaperone NapD</fullName>
    </submittedName>
</protein>
<dbReference type="Proteomes" id="UP001606303">
    <property type="component" value="Unassembled WGS sequence"/>
</dbReference>
<evidence type="ECO:0000313" key="2">
    <source>
        <dbReference type="Proteomes" id="UP001606303"/>
    </source>
</evidence>
<dbReference type="Pfam" id="PF03927">
    <property type="entry name" value="NapD"/>
    <property type="match status" value="1"/>
</dbReference>
<sequence length="107" mass="11405">MSILGVVARVRPEDLAAVVARLGEQAGVELAANPGDGRLVLVIEDAADCPAPARLGQLAEWPQLLSTSLVYEYSGPESPAVHAPVTEWRSPLRDLSRPDTLDHRDAA</sequence>
<name>A0ABW7GTS2_9BURK</name>
<proteinExistence type="predicted"/>
<dbReference type="RefSeq" id="WP_394380617.1">
    <property type="nucleotide sequence ID" value="NZ_JBIGIB010000001.1"/>
</dbReference>
<dbReference type="InterPro" id="IPR005623">
    <property type="entry name" value="Chaperone_NapD_NO3_reduct"/>
</dbReference>
<gene>
    <name evidence="1" type="ORF">ACG01O_01715</name>
</gene>
<keyword evidence="2" id="KW-1185">Reference proteome</keyword>
<organism evidence="1 2">
    <name type="scientific">Pelomonas baiyunensis</name>
    <dbReference type="NCBI Taxonomy" id="3299026"/>
    <lineage>
        <taxon>Bacteria</taxon>
        <taxon>Pseudomonadati</taxon>
        <taxon>Pseudomonadota</taxon>
        <taxon>Betaproteobacteria</taxon>
        <taxon>Burkholderiales</taxon>
        <taxon>Sphaerotilaceae</taxon>
        <taxon>Roseateles</taxon>
    </lineage>
</organism>
<comment type="caution">
    <text evidence="1">The sequence shown here is derived from an EMBL/GenBank/DDBJ whole genome shotgun (WGS) entry which is preliminary data.</text>
</comment>
<evidence type="ECO:0000313" key="1">
    <source>
        <dbReference type="EMBL" id="MFG6465318.1"/>
    </source>
</evidence>
<dbReference type="Gene3D" id="3.30.70.920">
    <property type="match status" value="1"/>
</dbReference>
<reference evidence="1 2" key="1">
    <citation type="submission" date="2024-08" db="EMBL/GenBank/DDBJ databases">
        <authorList>
            <person name="Lu H."/>
        </authorList>
    </citation>
    <scope>NUCLEOTIDE SEQUENCE [LARGE SCALE GENOMIC DNA]</scope>
    <source>
        <strain evidence="1 2">BYS87W</strain>
    </source>
</reference>